<sequence>MKANSQTGTALIVSLILLLLVTLLGVAGIKSVALEEKMAGNSYDRSLVFQAAEYALRVGEAVAEVKSKTIPPNNGFPTYTDADDTCPTGAIDNCTSGLCPTPDKDCLPRWQDSSFTGWINASSVSSLAGTPQYFVEYLGGTFPCTDGGSSDPNNCKRYRITARSDPNLGNGRATVVLQSIYATD</sequence>
<dbReference type="RefSeq" id="WP_213378789.1">
    <property type="nucleotide sequence ID" value="NZ_AP024563.1"/>
</dbReference>
<feature type="domain" description="Type 4 fimbrial biogenesis protein PilX N-terminal" evidence="2">
    <location>
        <begin position="8"/>
        <end position="57"/>
    </location>
</feature>
<evidence type="ECO:0008006" key="5">
    <source>
        <dbReference type="Google" id="ProtNLM"/>
    </source>
</evidence>
<evidence type="ECO:0000313" key="3">
    <source>
        <dbReference type="EMBL" id="BCU07712.1"/>
    </source>
</evidence>
<organism evidence="3 4">
    <name type="scientific">Allochromatium tepidum</name>
    <dbReference type="NCBI Taxonomy" id="553982"/>
    <lineage>
        <taxon>Bacteria</taxon>
        <taxon>Pseudomonadati</taxon>
        <taxon>Pseudomonadota</taxon>
        <taxon>Gammaproteobacteria</taxon>
        <taxon>Chromatiales</taxon>
        <taxon>Chromatiaceae</taxon>
        <taxon>Allochromatium</taxon>
    </lineage>
</organism>
<proteinExistence type="predicted"/>
<feature type="domain" description="PilX/PilW C-terminal" evidence="1">
    <location>
        <begin position="96"/>
        <end position="182"/>
    </location>
</feature>
<dbReference type="Pfam" id="PF14341">
    <property type="entry name" value="PilX_N"/>
    <property type="match status" value="1"/>
</dbReference>
<dbReference type="InterPro" id="IPR025205">
    <property type="entry name" value="PilX/PilW_C"/>
</dbReference>
<evidence type="ECO:0000313" key="4">
    <source>
        <dbReference type="Proteomes" id="UP000680679"/>
    </source>
</evidence>
<protein>
    <recommendedName>
        <fullName evidence="5">Pilus assembly protein</fullName>
    </recommendedName>
</protein>
<accession>A0ABM7QP61</accession>
<evidence type="ECO:0000259" key="2">
    <source>
        <dbReference type="Pfam" id="PF14341"/>
    </source>
</evidence>
<evidence type="ECO:0000259" key="1">
    <source>
        <dbReference type="Pfam" id="PF13681"/>
    </source>
</evidence>
<dbReference type="EMBL" id="AP024563">
    <property type="protein sequence ID" value="BCU07712.1"/>
    <property type="molecule type" value="Genomic_DNA"/>
</dbReference>
<gene>
    <name evidence="3" type="ORF">Atep_23890</name>
</gene>
<name>A0ABM7QP61_9GAMM</name>
<keyword evidence="4" id="KW-1185">Reference proteome</keyword>
<dbReference type="Pfam" id="PF13681">
    <property type="entry name" value="PilX"/>
    <property type="match status" value="1"/>
</dbReference>
<reference evidence="3 4" key="1">
    <citation type="submission" date="2021-04" db="EMBL/GenBank/DDBJ databases">
        <title>Complete genome sequencing of Allochromatium tepidum strain NZ.</title>
        <authorList>
            <person name="Tsukatani Y."/>
            <person name="Mori H."/>
        </authorList>
    </citation>
    <scope>NUCLEOTIDE SEQUENCE [LARGE SCALE GENOMIC DNA]</scope>
    <source>
        <strain evidence="3 4">NZ</strain>
    </source>
</reference>
<dbReference type="InterPro" id="IPR025746">
    <property type="entry name" value="PilX_N_dom"/>
</dbReference>
<dbReference type="Proteomes" id="UP000680679">
    <property type="component" value="Chromosome"/>
</dbReference>